<evidence type="ECO:0000256" key="1">
    <source>
        <dbReference type="SAM" id="SignalP"/>
    </source>
</evidence>
<organism evidence="2 3">
    <name type="scientific">Ataeniobius toweri</name>
    <dbReference type="NCBI Taxonomy" id="208326"/>
    <lineage>
        <taxon>Eukaryota</taxon>
        <taxon>Metazoa</taxon>
        <taxon>Chordata</taxon>
        <taxon>Craniata</taxon>
        <taxon>Vertebrata</taxon>
        <taxon>Euteleostomi</taxon>
        <taxon>Actinopterygii</taxon>
        <taxon>Neopterygii</taxon>
        <taxon>Teleostei</taxon>
        <taxon>Neoteleostei</taxon>
        <taxon>Acanthomorphata</taxon>
        <taxon>Ovalentaria</taxon>
        <taxon>Atherinomorphae</taxon>
        <taxon>Cyprinodontiformes</taxon>
        <taxon>Goodeidae</taxon>
        <taxon>Ataeniobius</taxon>
    </lineage>
</organism>
<protein>
    <recommendedName>
        <fullName evidence="4">Secreted protein</fullName>
    </recommendedName>
</protein>
<sequence length="108" mass="12092">MMAASELHSLFLCVFCVFLCFSNHSTVVSGHNSVVSFSRVELLNIRESSLGIFSQSFIDSSFTERNRTTLWDTAPKASEGNACWRAGKAPPKRTWHSCLQSNWQMSAL</sequence>
<evidence type="ECO:0000313" key="2">
    <source>
        <dbReference type="EMBL" id="MED6258906.1"/>
    </source>
</evidence>
<feature type="chain" id="PRO_5045058051" description="Secreted protein" evidence="1">
    <location>
        <begin position="31"/>
        <end position="108"/>
    </location>
</feature>
<evidence type="ECO:0000313" key="3">
    <source>
        <dbReference type="Proteomes" id="UP001345963"/>
    </source>
</evidence>
<accession>A0ABU7C7I2</accession>
<keyword evidence="1" id="KW-0732">Signal</keyword>
<dbReference type="EMBL" id="JAHUTI010081638">
    <property type="protein sequence ID" value="MED6258906.1"/>
    <property type="molecule type" value="Genomic_DNA"/>
</dbReference>
<name>A0ABU7C7I2_9TELE</name>
<proteinExistence type="predicted"/>
<keyword evidence="3" id="KW-1185">Reference proteome</keyword>
<comment type="caution">
    <text evidence="2">The sequence shown here is derived from an EMBL/GenBank/DDBJ whole genome shotgun (WGS) entry which is preliminary data.</text>
</comment>
<feature type="signal peptide" evidence="1">
    <location>
        <begin position="1"/>
        <end position="30"/>
    </location>
</feature>
<gene>
    <name evidence="2" type="ORF">ATANTOWER_014173</name>
</gene>
<dbReference type="Proteomes" id="UP001345963">
    <property type="component" value="Unassembled WGS sequence"/>
</dbReference>
<evidence type="ECO:0008006" key="4">
    <source>
        <dbReference type="Google" id="ProtNLM"/>
    </source>
</evidence>
<reference evidence="2 3" key="1">
    <citation type="submission" date="2021-07" db="EMBL/GenBank/DDBJ databases">
        <authorList>
            <person name="Palmer J.M."/>
        </authorList>
    </citation>
    <scope>NUCLEOTIDE SEQUENCE [LARGE SCALE GENOMIC DNA]</scope>
    <source>
        <strain evidence="2 3">AT_MEX2019</strain>
        <tissue evidence="2">Muscle</tissue>
    </source>
</reference>